<protein>
    <submittedName>
        <fullName evidence="1">Uncharacterized protein</fullName>
    </submittedName>
</protein>
<keyword evidence="2" id="KW-1185">Reference proteome</keyword>
<evidence type="ECO:0000313" key="2">
    <source>
        <dbReference type="Proteomes" id="UP000215137"/>
    </source>
</evidence>
<dbReference type="Proteomes" id="UP000215137">
    <property type="component" value="Chromosome"/>
</dbReference>
<dbReference type="AlphaFoldDB" id="A0A248TKJ8"/>
<dbReference type="EMBL" id="CP022983">
    <property type="protein sequence ID" value="ASV68610.1"/>
    <property type="molecule type" value="Genomic_DNA"/>
</dbReference>
<reference evidence="1 2" key="1">
    <citation type="submission" date="2017-08" db="EMBL/GenBank/DDBJ databases">
        <title>Complete Genome Sequence of Bacillus kochii Oregon-R-modENCODE STRAIN BDGP4, isolated from Drosophila melanogaster gut.</title>
        <authorList>
            <person name="Wan K.H."/>
            <person name="Yu C."/>
            <person name="Park S."/>
            <person name="Hammonds A.S."/>
            <person name="Booth B.W."/>
            <person name="Celniker S.E."/>
        </authorList>
    </citation>
    <scope>NUCLEOTIDE SEQUENCE [LARGE SCALE GENOMIC DNA]</scope>
    <source>
        <strain evidence="1 2">BDGP4</strain>
    </source>
</reference>
<proteinExistence type="predicted"/>
<gene>
    <name evidence="1" type="ORF">CKF48_15755</name>
</gene>
<evidence type="ECO:0000313" key="1">
    <source>
        <dbReference type="EMBL" id="ASV68610.1"/>
    </source>
</evidence>
<dbReference type="RefSeq" id="WP_095372180.1">
    <property type="nucleotide sequence ID" value="NZ_CP022983.1"/>
</dbReference>
<accession>A0A248TKJ8</accession>
<sequence length="127" mass="14780">MGVYQFYLSQKKLEFNEIVLISEENLQSIIIATSETTETVSLNKDDYDKQLKEIRSLLADIELKRYHRTASKELYRIGFVTKTAGKSVSVYDEAIAIHYKNKKPTFYRVLNKEPLTQIIDILLSENK</sequence>
<name>A0A248TKJ8_9BACI</name>
<organism evidence="1 2">
    <name type="scientific">Cytobacillus kochii</name>
    <dbReference type="NCBI Taxonomy" id="859143"/>
    <lineage>
        <taxon>Bacteria</taxon>
        <taxon>Bacillati</taxon>
        <taxon>Bacillota</taxon>
        <taxon>Bacilli</taxon>
        <taxon>Bacillales</taxon>
        <taxon>Bacillaceae</taxon>
        <taxon>Cytobacillus</taxon>
    </lineage>
</organism>
<dbReference type="KEGG" id="bko:CKF48_15755"/>